<protein>
    <recommendedName>
        <fullName evidence="1">F-box domain-containing protein</fullName>
    </recommendedName>
</protein>
<proteinExistence type="predicted"/>
<organism evidence="2">
    <name type="scientific">Aegilops tauschii</name>
    <name type="common">Tausch's goatgrass</name>
    <name type="synonym">Aegilops squarrosa</name>
    <dbReference type="NCBI Taxonomy" id="37682"/>
    <lineage>
        <taxon>Eukaryota</taxon>
        <taxon>Viridiplantae</taxon>
        <taxon>Streptophyta</taxon>
        <taxon>Embryophyta</taxon>
        <taxon>Tracheophyta</taxon>
        <taxon>Spermatophyta</taxon>
        <taxon>Magnoliopsida</taxon>
        <taxon>Liliopsida</taxon>
        <taxon>Poales</taxon>
        <taxon>Poaceae</taxon>
        <taxon>BOP clade</taxon>
        <taxon>Pooideae</taxon>
        <taxon>Triticodae</taxon>
        <taxon>Triticeae</taxon>
        <taxon>Triticinae</taxon>
        <taxon>Aegilops</taxon>
    </lineage>
</organism>
<dbReference type="InterPro" id="IPR001810">
    <property type="entry name" value="F-box_dom"/>
</dbReference>
<evidence type="ECO:0000313" key="2">
    <source>
        <dbReference type="EnsemblPlants" id="EMT17231"/>
    </source>
</evidence>
<dbReference type="SUPFAM" id="SSF81383">
    <property type="entry name" value="F-box domain"/>
    <property type="match status" value="1"/>
</dbReference>
<evidence type="ECO:0000259" key="1">
    <source>
        <dbReference type="Pfam" id="PF00646"/>
    </source>
</evidence>
<feature type="domain" description="F-box" evidence="1">
    <location>
        <begin position="8"/>
        <end position="46"/>
    </location>
</feature>
<dbReference type="PANTHER" id="PTHR48130">
    <property type="entry name" value="OS12G0467600 PROTEIN"/>
    <property type="match status" value="1"/>
</dbReference>
<name>R7W745_AEGTA</name>
<dbReference type="ExpressionAtlas" id="R7W745">
    <property type="expression patterns" value="baseline"/>
</dbReference>
<dbReference type="InterPro" id="IPR036047">
    <property type="entry name" value="F-box-like_dom_sf"/>
</dbReference>
<reference evidence="2" key="1">
    <citation type="submission" date="2015-06" db="UniProtKB">
        <authorList>
            <consortium name="EnsemblPlants"/>
        </authorList>
    </citation>
    <scope>IDENTIFICATION</scope>
</reference>
<dbReference type="PANTHER" id="PTHR48130:SF6">
    <property type="entry name" value="ZINC FINGER GRF-TYPE DOMAIN-CONTAINING PROTEIN"/>
    <property type="match status" value="1"/>
</dbReference>
<dbReference type="EnsemblPlants" id="EMT17231">
    <property type="protein sequence ID" value="EMT17231"/>
    <property type="gene ID" value="F775_00362"/>
</dbReference>
<dbReference type="CDD" id="cd22162">
    <property type="entry name" value="F-box_AtSKIP3-like"/>
    <property type="match status" value="1"/>
</dbReference>
<dbReference type="AlphaFoldDB" id="R7W745"/>
<dbReference type="Pfam" id="PF00646">
    <property type="entry name" value="F-box"/>
    <property type="match status" value="1"/>
</dbReference>
<accession>R7W745</accession>
<sequence length="228" mass="25277">MEACEIVRLPEELLTVALSRTSLRDACCAAAISPAFRAIADSDAVWACFLPPLADVPPLADGEPLPARGKKDLFLRLSGRSVLLLGGLMLVQMSTSSATHSKWRQYDLVPLTRCPNCPRPEPLKRWVSMTDENGNLGWEFVKCLSKTMVGRGGKILKKCTHFEWMDDCVERIQFEGYSDSSRAATWELNLGGVPQMENLGSSSDRGAGRVVPMARYACNVELHLEYHY</sequence>